<organism evidence="2 3">
    <name type="scientific">Streblomastix strix</name>
    <dbReference type="NCBI Taxonomy" id="222440"/>
    <lineage>
        <taxon>Eukaryota</taxon>
        <taxon>Metamonada</taxon>
        <taxon>Preaxostyla</taxon>
        <taxon>Oxymonadida</taxon>
        <taxon>Streblomastigidae</taxon>
        <taxon>Streblomastix</taxon>
    </lineage>
</organism>
<feature type="region of interest" description="Disordered" evidence="1">
    <location>
        <begin position="46"/>
        <end position="73"/>
    </location>
</feature>
<dbReference type="Proteomes" id="UP000324800">
    <property type="component" value="Unassembled WGS sequence"/>
</dbReference>
<accession>A0A5J4SZE1</accession>
<gene>
    <name evidence="2" type="ORF">EZS28_051848</name>
</gene>
<evidence type="ECO:0000313" key="2">
    <source>
        <dbReference type="EMBL" id="KAA6351298.1"/>
    </source>
</evidence>
<sequence length="91" mass="11377">MKTLLRQYYREQREQKQIMKVQQVQDKHLLIRLEWEPSIPLRNPEYNQLPIKSNRGQKHQQKKIKARRQRKKMNKAMIQWLSNRLEQKLKE</sequence>
<name>A0A5J4SZE1_9EUKA</name>
<comment type="caution">
    <text evidence="2">The sequence shown here is derived from an EMBL/GenBank/DDBJ whole genome shotgun (WGS) entry which is preliminary data.</text>
</comment>
<dbReference type="EMBL" id="SNRW01039642">
    <property type="protein sequence ID" value="KAA6351298.1"/>
    <property type="molecule type" value="Genomic_DNA"/>
</dbReference>
<evidence type="ECO:0000256" key="1">
    <source>
        <dbReference type="SAM" id="MobiDB-lite"/>
    </source>
</evidence>
<proteinExistence type="predicted"/>
<reference evidence="2 3" key="1">
    <citation type="submission" date="2019-03" db="EMBL/GenBank/DDBJ databases">
        <title>Single cell metagenomics reveals metabolic interactions within the superorganism composed of flagellate Streblomastix strix and complex community of Bacteroidetes bacteria on its surface.</title>
        <authorList>
            <person name="Treitli S.C."/>
            <person name="Kolisko M."/>
            <person name="Husnik F."/>
            <person name="Keeling P."/>
            <person name="Hampl V."/>
        </authorList>
    </citation>
    <scope>NUCLEOTIDE SEQUENCE [LARGE SCALE GENOMIC DNA]</scope>
    <source>
        <strain evidence="2">ST1C</strain>
    </source>
</reference>
<feature type="compositionally biased region" description="Basic residues" evidence="1">
    <location>
        <begin position="55"/>
        <end position="73"/>
    </location>
</feature>
<evidence type="ECO:0000313" key="3">
    <source>
        <dbReference type="Proteomes" id="UP000324800"/>
    </source>
</evidence>
<protein>
    <submittedName>
        <fullName evidence="2">Uncharacterized protein</fullName>
    </submittedName>
</protein>
<dbReference type="AlphaFoldDB" id="A0A5J4SZE1"/>